<dbReference type="OrthoDB" id="10204354at2759"/>
<organism evidence="1 2">
    <name type="scientific">Brachionus calyciflorus</name>
    <dbReference type="NCBI Taxonomy" id="104777"/>
    <lineage>
        <taxon>Eukaryota</taxon>
        <taxon>Metazoa</taxon>
        <taxon>Spiralia</taxon>
        <taxon>Gnathifera</taxon>
        <taxon>Rotifera</taxon>
        <taxon>Eurotatoria</taxon>
        <taxon>Monogononta</taxon>
        <taxon>Pseudotrocha</taxon>
        <taxon>Ploima</taxon>
        <taxon>Brachionidae</taxon>
        <taxon>Brachionus</taxon>
    </lineage>
</organism>
<evidence type="ECO:0000313" key="1">
    <source>
        <dbReference type="EMBL" id="CAF1048814.1"/>
    </source>
</evidence>
<comment type="caution">
    <text evidence="1">The sequence shown here is derived from an EMBL/GenBank/DDBJ whole genome shotgun (WGS) entry which is preliminary data.</text>
</comment>
<sequence>MECTDYENFVNKVQKLYNEEKAFIESKNSVQHLIGKNDPKRIERVKKALNKKKSFLMKYGYDKFKIPFSNFYQIVELYEDEWIRNSNFDNHSYLKAIRTSEDKRVDYIYNDSVISKTPESKKIILSEDNQLDSMKDSAFDNDDQSDSTCVIFK</sequence>
<name>A0A814KAD4_9BILA</name>
<proteinExistence type="predicted"/>
<protein>
    <submittedName>
        <fullName evidence="1">Uncharacterized protein</fullName>
    </submittedName>
</protein>
<dbReference type="AlphaFoldDB" id="A0A814KAD4"/>
<reference evidence="1" key="1">
    <citation type="submission" date="2021-02" db="EMBL/GenBank/DDBJ databases">
        <authorList>
            <person name="Nowell W R."/>
        </authorList>
    </citation>
    <scope>NUCLEOTIDE SEQUENCE</scope>
    <source>
        <strain evidence="1">Ploen Becks lab</strain>
    </source>
</reference>
<keyword evidence="2" id="KW-1185">Reference proteome</keyword>
<dbReference type="Proteomes" id="UP000663879">
    <property type="component" value="Unassembled WGS sequence"/>
</dbReference>
<evidence type="ECO:0000313" key="2">
    <source>
        <dbReference type="Proteomes" id="UP000663879"/>
    </source>
</evidence>
<dbReference type="EMBL" id="CAJNOC010005312">
    <property type="protein sequence ID" value="CAF1048814.1"/>
    <property type="molecule type" value="Genomic_DNA"/>
</dbReference>
<gene>
    <name evidence="1" type="ORF">OXX778_LOCUS18721</name>
</gene>
<accession>A0A814KAD4</accession>